<accession>A0A0E4CZ23</accession>
<dbReference type="AlphaFoldDB" id="A0A0E4CZ23"/>
<evidence type="ECO:0000259" key="1">
    <source>
        <dbReference type="PROSITE" id="PS50943"/>
    </source>
</evidence>
<dbReference type="SMART" id="SM00530">
    <property type="entry name" value="HTH_XRE"/>
    <property type="match status" value="1"/>
</dbReference>
<protein>
    <submittedName>
        <fullName evidence="2">Helix-turn-helix domain-containing protein</fullName>
    </submittedName>
</protein>
<dbReference type="PROSITE" id="PS50943">
    <property type="entry name" value="HTH_CROC1"/>
    <property type="match status" value="1"/>
</dbReference>
<dbReference type="EMBL" id="LN831776">
    <property type="protein sequence ID" value="CQR58117.1"/>
    <property type="molecule type" value="Genomic_DNA"/>
</dbReference>
<sequence>MEPIPAILAELENYLKREAITKTQFAERSGIHSGTLSNMIRGRRPIAIQQLDRITQAMGQDEGFFYNLYIDNYIIDSSRDWRRIGPLLQRCADLNKLDCIQRIVQHVMDNLMYSPMLFDTAEALFAKDRLAAAALLYECVAESERSQHSERLAFCQYRLFTIALGDNQSENLRAADRFEPFVERLDEVDQLDALKELANTYRSLQRWDKVDELATKMGHKARIQYDLQYGPHRKSNEPHKAPGRPLFFYIAYSDLLRGNVCDELGDYGQALAHKYAYADLGWVKEQGEAVDYWKALFMEWSEANVYITRLLSGDSTVIEPYANYIDIKKGELTIGLLYILKAANKYQFNVDDILYRFRQDIETNFNELTQGRYSRKLALDRQANLTFELAHYFLYKKNYSNGFRFLLDALKNFKQINNEKYTLECVTLFERFRKAATQEIKDRYQLLLLGGSSYEEKDSCTLNPH</sequence>
<organism evidence="2 3">
    <name type="scientific">Paenibacillus riograndensis SBR5</name>
    <dbReference type="NCBI Taxonomy" id="1073571"/>
    <lineage>
        <taxon>Bacteria</taxon>
        <taxon>Bacillati</taxon>
        <taxon>Bacillota</taxon>
        <taxon>Bacilli</taxon>
        <taxon>Bacillales</taxon>
        <taxon>Paenibacillaceae</taxon>
        <taxon>Paenibacillus</taxon>
        <taxon>Paenibacillus sonchi group</taxon>
    </lineage>
</organism>
<dbReference type="PATRIC" id="fig|1073571.4.peg.6153"/>
<dbReference type="HOGENOM" id="CLU_046846_1_0_9"/>
<dbReference type="SUPFAM" id="SSF47413">
    <property type="entry name" value="lambda repressor-like DNA-binding domains"/>
    <property type="match status" value="1"/>
</dbReference>
<dbReference type="Gene3D" id="1.10.260.40">
    <property type="entry name" value="lambda repressor-like DNA-binding domains"/>
    <property type="match status" value="1"/>
</dbReference>
<dbReference type="GO" id="GO:0003677">
    <property type="term" value="F:DNA binding"/>
    <property type="evidence" value="ECO:0007669"/>
    <property type="project" value="InterPro"/>
</dbReference>
<dbReference type="InterPro" id="IPR001387">
    <property type="entry name" value="Cro/C1-type_HTH"/>
</dbReference>
<dbReference type="RefSeq" id="WP_046505688.1">
    <property type="nucleotide sequence ID" value="NZ_LN831776.1"/>
</dbReference>
<evidence type="ECO:0000313" key="3">
    <source>
        <dbReference type="Proteomes" id="UP000033163"/>
    </source>
</evidence>
<dbReference type="Pfam" id="PF01381">
    <property type="entry name" value="HTH_3"/>
    <property type="match status" value="1"/>
</dbReference>
<evidence type="ECO:0000313" key="2">
    <source>
        <dbReference type="EMBL" id="CQR58117.1"/>
    </source>
</evidence>
<reference evidence="3" key="1">
    <citation type="submission" date="2015-03" db="EMBL/GenBank/DDBJ databases">
        <authorList>
            <person name="Wibberg D."/>
        </authorList>
    </citation>
    <scope>NUCLEOTIDE SEQUENCE [LARGE SCALE GENOMIC DNA]</scope>
</reference>
<feature type="domain" description="HTH cro/C1-type" evidence="1">
    <location>
        <begin position="11"/>
        <end position="65"/>
    </location>
</feature>
<dbReference type="Proteomes" id="UP000033163">
    <property type="component" value="Chromosome I"/>
</dbReference>
<dbReference type="KEGG" id="pri:PRIO_5730"/>
<dbReference type="InterPro" id="IPR010982">
    <property type="entry name" value="Lambda_DNA-bd_dom_sf"/>
</dbReference>
<proteinExistence type="predicted"/>
<name>A0A0E4CZ23_9BACL</name>
<dbReference type="CDD" id="cd00093">
    <property type="entry name" value="HTH_XRE"/>
    <property type="match status" value="1"/>
</dbReference>
<gene>
    <name evidence="2" type="ORF">PRIO_5730</name>
</gene>